<dbReference type="RefSeq" id="XP_003655409.1">
    <property type="nucleotide sequence ID" value="XM_003655361.1"/>
</dbReference>
<dbReference type="GO" id="GO:0046872">
    <property type="term" value="F:metal ion binding"/>
    <property type="evidence" value="ECO:0007669"/>
    <property type="project" value="UniProtKB-KW"/>
</dbReference>
<evidence type="ECO:0000256" key="4">
    <source>
        <dbReference type="ARBA" id="ARBA00023125"/>
    </source>
</evidence>
<dbReference type="GeneID" id="11524603"/>
<name>G2RBA2_THETT</name>
<accession>G2RBA2</accession>
<organism evidence="8 9">
    <name type="scientific">Thermothielavioides terrestris (strain ATCC 38088 / NRRL 8126)</name>
    <name type="common">Thielavia terrestris</name>
    <dbReference type="NCBI Taxonomy" id="578455"/>
    <lineage>
        <taxon>Eukaryota</taxon>
        <taxon>Fungi</taxon>
        <taxon>Dikarya</taxon>
        <taxon>Ascomycota</taxon>
        <taxon>Pezizomycotina</taxon>
        <taxon>Sordariomycetes</taxon>
        <taxon>Sordariomycetidae</taxon>
        <taxon>Sordariales</taxon>
        <taxon>Chaetomiaceae</taxon>
        <taxon>Thermothielavioides</taxon>
        <taxon>Thermothielavioides terrestris</taxon>
    </lineage>
</organism>
<gene>
    <name evidence="8" type="ORF">THITE_2119077</name>
</gene>
<keyword evidence="4" id="KW-0238">DNA-binding</keyword>
<dbReference type="HOGENOM" id="CLU_011409_3_0_1"/>
<feature type="compositionally biased region" description="Low complexity" evidence="7">
    <location>
        <begin position="295"/>
        <end position="325"/>
    </location>
</feature>
<evidence type="ECO:0000256" key="6">
    <source>
        <dbReference type="ARBA" id="ARBA00023242"/>
    </source>
</evidence>
<dbReference type="OrthoDB" id="3172332at2759"/>
<feature type="region of interest" description="Disordered" evidence="7">
    <location>
        <begin position="289"/>
        <end position="349"/>
    </location>
</feature>
<protein>
    <submittedName>
        <fullName evidence="8">Uncharacterized protein</fullName>
    </submittedName>
</protein>
<feature type="non-terminal residue" evidence="8">
    <location>
        <position position="410"/>
    </location>
</feature>
<evidence type="ECO:0000313" key="8">
    <source>
        <dbReference type="EMBL" id="AEO69073.1"/>
    </source>
</evidence>
<sequence>MLFICLEFLQGRYKTGNDHLRNGIRLLATLRGDGSTPESSRDAADDWLTEAFLRMNLVAVQFGQGCLMPPSLPRLSNDRHIRLPLITFASVAHARDSLDHLLSVIIHLTERCRQKEDLGSLEDAIPDQRDLADQQRIKSDLQAWLNAYQASRVAFHAQLDSLSRVGHSLLYIFHLMATIMADTCLKPSNQMAFDAHHRAFACIIDRCVAFLALVRAFHAQQDPAFTSSLFTADVGWIPPLYYTALHCRDRRLRRRAVRLLRTIPSREGIWDALFAAAVAREVVRIEEEGEGGGVVSSSSSSSSSLSSSSSSLSSSSSSLSSSSSSTGDDSPDSCSWSQSPSPEVEVSRTLPATSRIYDVRVALPDGPTGRTVLTYRKRTGDGTCMVVSKEFDLAPQTSPSAEKWDMMDAD</sequence>
<keyword evidence="2" id="KW-0862">Zinc</keyword>
<evidence type="ECO:0000256" key="3">
    <source>
        <dbReference type="ARBA" id="ARBA00023015"/>
    </source>
</evidence>
<evidence type="ECO:0000313" key="9">
    <source>
        <dbReference type="Proteomes" id="UP000008181"/>
    </source>
</evidence>
<dbReference type="GO" id="GO:0003677">
    <property type="term" value="F:DNA binding"/>
    <property type="evidence" value="ECO:0007669"/>
    <property type="project" value="UniProtKB-KW"/>
</dbReference>
<dbReference type="InterPro" id="IPR052360">
    <property type="entry name" value="Transcr_Regulatory_Proteins"/>
</dbReference>
<keyword evidence="3" id="KW-0805">Transcription regulation</keyword>
<evidence type="ECO:0000256" key="1">
    <source>
        <dbReference type="ARBA" id="ARBA00022723"/>
    </source>
</evidence>
<evidence type="ECO:0000256" key="2">
    <source>
        <dbReference type="ARBA" id="ARBA00022833"/>
    </source>
</evidence>
<dbReference type="STRING" id="578455.G2RBA2"/>
<feature type="compositionally biased region" description="Low complexity" evidence="7">
    <location>
        <begin position="332"/>
        <end position="342"/>
    </location>
</feature>
<keyword evidence="6" id="KW-0539">Nucleus</keyword>
<dbReference type="AlphaFoldDB" id="G2RBA2"/>
<reference evidence="8 9" key="1">
    <citation type="journal article" date="2011" name="Nat. Biotechnol.">
        <title>Comparative genomic analysis of the thermophilic biomass-degrading fungi Myceliophthora thermophila and Thielavia terrestris.</title>
        <authorList>
            <person name="Berka R.M."/>
            <person name="Grigoriev I.V."/>
            <person name="Otillar R."/>
            <person name="Salamov A."/>
            <person name="Grimwood J."/>
            <person name="Reid I."/>
            <person name="Ishmael N."/>
            <person name="John T."/>
            <person name="Darmond C."/>
            <person name="Moisan M.-C."/>
            <person name="Henrissat B."/>
            <person name="Coutinho P.M."/>
            <person name="Lombard V."/>
            <person name="Natvig D.O."/>
            <person name="Lindquist E."/>
            <person name="Schmutz J."/>
            <person name="Lucas S."/>
            <person name="Harris P."/>
            <person name="Powlowski J."/>
            <person name="Bellemare A."/>
            <person name="Taylor D."/>
            <person name="Butler G."/>
            <person name="de Vries R.P."/>
            <person name="Allijn I.E."/>
            <person name="van den Brink J."/>
            <person name="Ushinsky S."/>
            <person name="Storms R."/>
            <person name="Powell A.J."/>
            <person name="Paulsen I.T."/>
            <person name="Elbourne L.D.H."/>
            <person name="Baker S.E."/>
            <person name="Magnuson J."/>
            <person name="LaBoissiere S."/>
            <person name="Clutterbuck A.J."/>
            <person name="Martinez D."/>
            <person name="Wogulis M."/>
            <person name="de Leon A.L."/>
            <person name="Rey M.W."/>
            <person name="Tsang A."/>
        </authorList>
    </citation>
    <scope>NUCLEOTIDE SEQUENCE [LARGE SCALE GENOMIC DNA]</scope>
    <source>
        <strain evidence="9">ATCC 38088 / NRRL 8126</strain>
    </source>
</reference>
<dbReference type="eggNOG" id="ENOG502S0GT">
    <property type="taxonomic scope" value="Eukaryota"/>
</dbReference>
<dbReference type="Proteomes" id="UP000008181">
    <property type="component" value="Chromosome 4"/>
</dbReference>
<keyword evidence="1" id="KW-0479">Metal-binding</keyword>
<keyword evidence="9" id="KW-1185">Reference proteome</keyword>
<keyword evidence="5" id="KW-0804">Transcription</keyword>
<dbReference type="KEGG" id="ttt:THITE_2119077"/>
<evidence type="ECO:0000256" key="5">
    <source>
        <dbReference type="ARBA" id="ARBA00023163"/>
    </source>
</evidence>
<proteinExistence type="predicted"/>
<dbReference type="EMBL" id="CP003012">
    <property type="protein sequence ID" value="AEO69073.1"/>
    <property type="molecule type" value="Genomic_DNA"/>
</dbReference>
<dbReference type="PANTHER" id="PTHR36206">
    <property type="entry name" value="ASPERCRYPTIN BIOSYNTHESIS CLUSTER-SPECIFIC TRANSCRIPTION REGULATOR ATNN-RELATED"/>
    <property type="match status" value="1"/>
</dbReference>
<evidence type="ECO:0000256" key="7">
    <source>
        <dbReference type="SAM" id="MobiDB-lite"/>
    </source>
</evidence>
<dbReference type="PANTHER" id="PTHR36206:SF16">
    <property type="entry name" value="TRANSCRIPTION FACTOR DOMAIN-CONTAINING PROTEIN-RELATED"/>
    <property type="match status" value="1"/>
</dbReference>